<feature type="region of interest" description="Disordered" evidence="3">
    <location>
        <begin position="1"/>
        <end position="78"/>
    </location>
</feature>
<keyword evidence="1 2" id="KW-0344">Guanine-nucleotide releasing factor</keyword>
<evidence type="ECO:0008006" key="8">
    <source>
        <dbReference type="Google" id="ProtNLM"/>
    </source>
</evidence>
<dbReference type="GO" id="GO:0003924">
    <property type="term" value="F:GTPase activity"/>
    <property type="evidence" value="ECO:0007669"/>
    <property type="project" value="InterPro"/>
</dbReference>
<dbReference type="PROSITE" id="PS50212">
    <property type="entry name" value="RASGEF_NTER"/>
    <property type="match status" value="1"/>
</dbReference>
<feature type="compositionally biased region" description="Basic and acidic residues" evidence="3">
    <location>
        <begin position="1"/>
        <end position="13"/>
    </location>
</feature>
<dbReference type="CDD" id="cd00882">
    <property type="entry name" value="Ras_like_GTPase"/>
    <property type="match status" value="1"/>
</dbReference>
<keyword evidence="7" id="KW-1185">Reference proteome</keyword>
<evidence type="ECO:0000259" key="5">
    <source>
        <dbReference type="PROSITE" id="PS50212"/>
    </source>
</evidence>
<feature type="compositionally biased region" description="Basic and acidic residues" evidence="3">
    <location>
        <begin position="363"/>
        <end position="372"/>
    </location>
</feature>
<dbReference type="GO" id="GO:0005886">
    <property type="term" value="C:plasma membrane"/>
    <property type="evidence" value="ECO:0007669"/>
    <property type="project" value="TreeGrafter"/>
</dbReference>
<evidence type="ECO:0000259" key="4">
    <source>
        <dbReference type="PROSITE" id="PS50009"/>
    </source>
</evidence>
<dbReference type="GO" id="GO:0005525">
    <property type="term" value="F:GTP binding"/>
    <property type="evidence" value="ECO:0007669"/>
    <property type="project" value="InterPro"/>
</dbReference>
<feature type="compositionally biased region" description="Polar residues" evidence="3">
    <location>
        <begin position="314"/>
        <end position="326"/>
    </location>
</feature>
<dbReference type="Gene3D" id="3.40.50.300">
    <property type="entry name" value="P-loop containing nucleotide triphosphate hydrolases"/>
    <property type="match status" value="1"/>
</dbReference>
<evidence type="ECO:0000256" key="3">
    <source>
        <dbReference type="SAM" id="MobiDB-lite"/>
    </source>
</evidence>
<name>A0A9W9LZX3_9EURO</name>
<organism evidence="6 7">
    <name type="scientific">Penicillium capsulatum</name>
    <dbReference type="NCBI Taxonomy" id="69766"/>
    <lineage>
        <taxon>Eukaryota</taxon>
        <taxon>Fungi</taxon>
        <taxon>Dikarya</taxon>
        <taxon>Ascomycota</taxon>
        <taxon>Pezizomycotina</taxon>
        <taxon>Eurotiomycetes</taxon>
        <taxon>Eurotiomycetidae</taxon>
        <taxon>Eurotiales</taxon>
        <taxon>Aspergillaceae</taxon>
        <taxon>Penicillium</taxon>
    </lineage>
</organism>
<reference evidence="6" key="2">
    <citation type="journal article" date="2023" name="IMA Fungus">
        <title>Comparative genomic study of the Penicillium genus elucidates a diverse pangenome and 15 lateral gene transfer events.</title>
        <authorList>
            <person name="Petersen C."/>
            <person name="Sorensen T."/>
            <person name="Nielsen M.R."/>
            <person name="Sondergaard T.E."/>
            <person name="Sorensen J.L."/>
            <person name="Fitzpatrick D.A."/>
            <person name="Frisvad J.C."/>
            <person name="Nielsen K.L."/>
        </authorList>
    </citation>
    <scope>NUCLEOTIDE SEQUENCE</scope>
    <source>
        <strain evidence="6">IBT 21917</strain>
    </source>
</reference>
<dbReference type="Pfam" id="PF00617">
    <property type="entry name" value="RasGEF"/>
    <property type="match status" value="1"/>
</dbReference>
<reference evidence="6" key="1">
    <citation type="submission" date="2022-11" db="EMBL/GenBank/DDBJ databases">
        <authorList>
            <person name="Petersen C."/>
        </authorList>
    </citation>
    <scope>NUCLEOTIDE SEQUENCE</scope>
    <source>
        <strain evidence="6">IBT 21917</strain>
    </source>
</reference>
<sequence length="1058" mass="117734">MASQPSRHERASSDRAQPMPTAPPPRPGMGSRTSSAPAGGLYKLDTERRPSSGPKVGSTLMEEDEEPQTSGTATPRRSLTIAVVGDDNAGKTNFIKCALDMKNKPSSYSTRKKMSLEGTVYIVRLLEIATKKIKFDQAGRMIWPRLGKDGSSPTIDGVLLLHDITRSDSFLRTTNIVDALEASPLPFLLVACKCDLHPEDSELDAVHQRHEIYRTTPDAPRSHQVCIALVLRAVIAHREDLASSDLRNPNSHPPPPPPPKTTTKSFQPTPPHDWHHGRANSENPSIVSTGAAGGSATSTSDRTVDGNGAPRAPTNATGPSNLAQQHASSSSRNARSNSQPVPPKTPPGARMNARRPSAQGEHSPIHEHDHPQRLQTAWRQSGNSDAFNSFLDMEDEMDDGQATSPRGVVRPKPSTESSSSGDAGVTFDDLVDRLVALPMSKQDSKFASVFLCLYRKFAAPATLLNALISRFEKNETSNADQLARMQDQQRLLNIIAQWVSDYAGDFAYPKTRKRITDFVATLEKSHFYMFAAKEIGAFLDSNAEDDDVGWAFRDGDTDDSGLTETFFDNSGRSSPVPFLTSTYDDEEEEEDPIYHSMNTLDLSDGPHDSTSRLSGTLSISSNADRPSNTLNQSFTALTIEASQKEAHRLELTPRTMLTKVQWRFFMETPEEDFARQLTRIDWIMYNSFRPRDLVRHVSISGVDKDKVKSLHNVNRMIRQFNHLAYFVASMVLLRDKPKHRAQCLEKFMGIAVKLRRQNNYNALGAVIAAINGTPVHRLTQTRELVPVQSQKEFMRLVILMSTQRSHFAYRLAWENSFSERIPFLPLHRRDLVSAEEGNKTFVGENKSRINWKKFEVMGEVVLGIQQSQQAPHPQAQKFDDVERLILDTKLSGDEEHTHSNPPTTRPASPKTHAAMQERATLQARSTYRALLRELPRKHLATPSPLHLRLRQLFRSQEHPPSTTTASPPPSATSTSTSSSTSAVPFSIPASSEERALRIQEAEQVAQYARAQRTYAKLLERYNPGMNLEEEERIRLTARRVGLDLPELHNAEGKATGSE</sequence>
<dbReference type="InterPro" id="IPR008937">
    <property type="entry name" value="Ras-like_GEF"/>
</dbReference>
<feature type="domain" description="Ras-GEF" evidence="4">
    <location>
        <begin position="669"/>
        <end position="903"/>
    </location>
</feature>
<dbReference type="PROSITE" id="PS50009">
    <property type="entry name" value="RASGEF_CAT"/>
    <property type="match status" value="1"/>
</dbReference>
<feature type="region of interest" description="Disordered" evidence="3">
    <location>
        <begin position="956"/>
        <end position="988"/>
    </location>
</feature>
<dbReference type="GO" id="GO:0005085">
    <property type="term" value="F:guanyl-nucleotide exchange factor activity"/>
    <property type="evidence" value="ECO:0007669"/>
    <property type="project" value="UniProtKB-KW"/>
</dbReference>
<dbReference type="Pfam" id="PF13233">
    <property type="entry name" value="Complex1_LYR_2"/>
    <property type="match status" value="1"/>
</dbReference>
<dbReference type="Gene3D" id="1.10.840.10">
    <property type="entry name" value="Ras guanine-nucleotide exchange factors catalytic domain"/>
    <property type="match status" value="1"/>
</dbReference>
<dbReference type="Gene3D" id="1.20.870.10">
    <property type="entry name" value="Son of sevenless (SoS) protein Chain: S domain 1"/>
    <property type="match status" value="1"/>
</dbReference>
<dbReference type="InterPro" id="IPR001806">
    <property type="entry name" value="Small_GTPase"/>
</dbReference>
<comment type="caution">
    <text evidence="6">The sequence shown here is derived from an EMBL/GenBank/DDBJ whole genome shotgun (WGS) entry which is preliminary data.</text>
</comment>
<feature type="region of interest" description="Disordered" evidence="3">
    <location>
        <begin position="601"/>
        <end position="625"/>
    </location>
</feature>
<feature type="region of interest" description="Disordered" evidence="3">
    <location>
        <begin position="891"/>
        <end position="917"/>
    </location>
</feature>
<dbReference type="InterPro" id="IPR036964">
    <property type="entry name" value="RASGEF_cat_dom_sf"/>
</dbReference>
<dbReference type="SUPFAM" id="SSF48366">
    <property type="entry name" value="Ras GEF"/>
    <property type="match status" value="1"/>
</dbReference>
<dbReference type="GO" id="GO:0007265">
    <property type="term" value="P:Ras protein signal transduction"/>
    <property type="evidence" value="ECO:0007669"/>
    <property type="project" value="TreeGrafter"/>
</dbReference>
<evidence type="ECO:0000256" key="1">
    <source>
        <dbReference type="ARBA" id="ARBA00022658"/>
    </source>
</evidence>
<dbReference type="InterPro" id="IPR023578">
    <property type="entry name" value="Ras_GEF_dom_sf"/>
</dbReference>
<dbReference type="PANTHER" id="PTHR23113:SF348">
    <property type="entry name" value="GUANYL-NUCLEOTIDE EXCHANGE FACTOR RASGEF, PUTATIVE (AFU_ORTHOLOGUE AFUA_1G04700)-RELATED"/>
    <property type="match status" value="1"/>
</dbReference>
<feature type="compositionally biased region" description="Polar residues" evidence="3">
    <location>
        <begin position="68"/>
        <end position="77"/>
    </location>
</feature>
<protein>
    <recommendedName>
        <fullName evidence="8">Ras GEF</fullName>
    </recommendedName>
</protein>
<dbReference type="OrthoDB" id="28357at2759"/>
<feature type="compositionally biased region" description="Low complexity" evidence="3">
    <location>
        <begin position="288"/>
        <end position="300"/>
    </location>
</feature>
<accession>A0A9W9LZX3</accession>
<feature type="compositionally biased region" description="Pro residues" evidence="3">
    <location>
        <begin position="251"/>
        <end position="260"/>
    </location>
</feature>
<dbReference type="Pfam" id="PF00071">
    <property type="entry name" value="Ras"/>
    <property type="match status" value="1"/>
</dbReference>
<feature type="compositionally biased region" description="Polar residues" evidence="3">
    <location>
        <begin position="611"/>
        <end position="625"/>
    </location>
</feature>
<dbReference type="PANTHER" id="PTHR23113">
    <property type="entry name" value="GUANINE NUCLEOTIDE EXCHANGE FACTOR"/>
    <property type="match status" value="1"/>
</dbReference>
<evidence type="ECO:0000256" key="2">
    <source>
        <dbReference type="PROSITE-ProRule" id="PRU00168"/>
    </source>
</evidence>
<gene>
    <name evidence="6" type="ORF">N7492_000985</name>
</gene>
<dbReference type="Proteomes" id="UP001146351">
    <property type="component" value="Unassembled WGS sequence"/>
</dbReference>
<evidence type="ECO:0000313" key="6">
    <source>
        <dbReference type="EMBL" id="KAJ5183369.1"/>
    </source>
</evidence>
<dbReference type="InterPro" id="IPR000651">
    <property type="entry name" value="Ras-like_Gua-exchang_fac_N"/>
</dbReference>
<dbReference type="SMART" id="SM00147">
    <property type="entry name" value="RasGEF"/>
    <property type="match status" value="1"/>
</dbReference>
<dbReference type="InterPro" id="IPR001895">
    <property type="entry name" value="RASGEF_cat_dom"/>
</dbReference>
<feature type="region of interest" description="Disordered" evidence="3">
    <location>
        <begin position="396"/>
        <end position="424"/>
    </location>
</feature>
<feature type="domain" description="N-terminal Ras-GEF" evidence="5">
    <location>
        <begin position="418"/>
        <end position="543"/>
    </location>
</feature>
<evidence type="ECO:0000313" key="7">
    <source>
        <dbReference type="Proteomes" id="UP001146351"/>
    </source>
</evidence>
<dbReference type="CDD" id="cd06224">
    <property type="entry name" value="REM"/>
    <property type="match status" value="1"/>
</dbReference>
<dbReference type="InterPro" id="IPR027417">
    <property type="entry name" value="P-loop_NTPase"/>
</dbReference>
<feature type="region of interest" description="Disordered" evidence="3">
    <location>
        <begin position="241"/>
        <end position="376"/>
    </location>
</feature>
<dbReference type="Pfam" id="PF00618">
    <property type="entry name" value="RasGEF_N"/>
    <property type="match status" value="1"/>
</dbReference>
<dbReference type="EMBL" id="JAPQKO010000001">
    <property type="protein sequence ID" value="KAJ5183369.1"/>
    <property type="molecule type" value="Genomic_DNA"/>
</dbReference>
<proteinExistence type="predicted"/>
<dbReference type="AlphaFoldDB" id="A0A9W9LZX3"/>
<feature type="compositionally biased region" description="Low complexity" evidence="3">
    <location>
        <begin position="327"/>
        <end position="338"/>
    </location>
</feature>
<feature type="compositionally biased region" description="Low complexity" evidence="3">
    <location>
        <begin position="959"/>
        <end position="982"/>
    </location>
</feature>
<dbReference type="SUPFAM" id="SSF52540">
    <property type="entry name" value="P-loop containing nucleoside triphosphate hydrolases"/>
    <property type="match status" value="1"/>
</dbReference>